<sequence>MRFCPLCDHCSVMDAPNDGRLRVDETPPGDRLLQMTGCLPVMDAPEWTGPLLVPTMRFAPCAVIVFASLFSIRGLELELLSCLRFPH</sequence>
<evidence type="ECO:0000313" key="1">
    <source>
        <dbReference type="EMBL" id="CAL1378050.1"/>
    </source>
</evidence>
<dbReference type="EMBL" id="OZ034816">
    <property type="protein sequence ID" value="CAL1378050.1"/>
    <property type="molecule type" value="Genomic_DNA"/>
</dbReference>
<name>A0AAV2DXJ8_9ROSI</name>
<proteinExistence type="predicted"/>
<reference evidence="1 2" key="1">
    <citation type="submission" date="2024-04" db="EMBL/GenBank/DDBJ databases">
        <authorList>
            <person name="Fracassetti M."/>
        </authorList>
    </citation>
    <scope>NUCLEOTIDE SEQUENCE [LARGE SCALE GENOMIC DNA]</scope>
</reference>
<gene>
    <name evidence="1" type="ORF">LTRI10_LOCUS19656</name>
</gene>
<keyword evidence="2" id="KW-1185">Reference proteome</keyword>
<protein>
    <submittedName>
        <fullName evidence="1">Uncharacterized protein</fullName>
    </submittedName>
</protein>
<evidence type="ECO:0000313" key="2">
    <source>
        <dbReference type="Proteomes" id="UP001497516"/>
    </source>
</evidence>
<dbReference type="AlphaFoldDB" id="A0AAV2DXJ8"/>
<dbReference type="Proteomes" id="UP001497516">
    <property type="component" value="Chromosome 3"/>
</dbReference>
<accession>A0AAV2DXJ8</accession>
<organism evidence="1 2">
    <name type="scientific">Linum trigynum</name>
    <dbReference type="NCBI Taxonomy" id="586398"/>
    <lineage>
        <taxon>Eukaryota</taxon>
        <taxon>Viridiplantae</taxon>
        <taxon>Streptophyta</taxon>
        <taxon>Embryophyta</taxon>
        <taxon>Tracheophyta</taxon>
        <taxon>Spermatophyta</taxon>
        <taxon>Magnoliopsida</taxon>
        <taxon>eudicotyledons</taxon>
        <taxon>Gunneridae</taxon>
        <taxon>Pentapetalae</taxon>
        <taxon>rosids</taxon>
        <taxon>fabids</taxon>
        <taxon>Malpighiales</taxon>
        <taxon>Linaceae</taxon>
        <taxon>Linum</taxon>
    </lineage>
</organism>